<comment type="caution">
    <text evidence="1">The sequence shown here is derived from an EMBL/GenBank/DDBJ whole genome shotgun (WGS) entry which is preliminary data.</text>
</comment>
<dbReference type="AlphaFoldDB" id="A0A7V4DDQ0"/>
<dbReference type="EMBL" id="DTFV01000011">
    <property type="protein sequence ID" value="HGI29820.1"/>
    <property type="molecule type" value="Genomic_DNA"/>
</dbReference>
<protein>
    <submittedName>
        <fullName evidence="1">Uncharacterized protein</fullName>
    </submittedName>
</protein>
<sequence>MKWLSVSLTILGMLFGVALSGETGNFRQYARTPEETGILVLRGLWVEGGTVHLTVATRGCTTKEDVVAQVVEKELGSDHMPHYELTFLRENPDTCEGELREESLVYDLEDDLHLELPCMLSVTNPVVCSPAKEAFPEESLQEKDLMLREDLRDATIWAVKAEIQRYQESEHPDKDAKISALRETLARLQNMPLEDYPLPSEEHPPEKPPTNFGVLLPPEVREVDVVSPPQRPGDLLEVVGMTRSGPFYHVAGIRGGTFSVFVPSSRYRLKLYLVYRREYFLDIPNYYVYIASWEEH</sequence>
<organism evidence="1">
    <name type="scientific">Candidatus Caldatribacterium californiense</name>
    <dbReference type="NCBI Taxonomy" id="1454726"/>
    <lineage>
        <taxon>Bacteria</taxon>
        <taxon>Pseudomonadati</taxon>
        <taxon>Atribacterota</taxon>
        <taxon>Atribacteria</taxon>
        <taxon>Atribacterales</taxon>
        <taxon>Candidatus Caldatribacteriaceae</taxon>
        <taxon>Candidatus Caldatribacterium</taxon>
    </lineage>
</organism>
<proteinExistence type="predicted"/>
<accession>A0A7V4DDQ0</accession>
<reference evidence="1" key="1">
    <citation type="journal article" date="2020" name="mSystems">
        <title>Genome- and Community-Level Interaction Insights into Carbon Utilization and Element Cycling Functions of Hydrothermarchaeota in Hydrothermal Sediment.</title>
        <authorList>
            <person name="Zhou Z."/>
            <person name="Liu Y."/>
            <person name="Xu W."/>
            <person name="Pan J."/>
            <person name="Luo Z.H."/>
            <person name="Li M."/>
        </authorList>
    </citation>
    <scope>NUCLEOTIDE SEQUENCE [LARGE SCALE GENOMIC DNA]</scope>
    <source>
        <strain evidence="1">SpSt-747</strain>
    </source>
</reference>
<name>A0A7V4DDQ0_9BACT</name>
<gene>
    <name evidence="1" type="ORF">ENV30_00670</name>
</gene>
<evidence type="ECO:0000313" key="1">
    <source>
        <dbReference type="EMBL" id="HGI29820.1"/>
    </source>
</evidence>